<evidence type="ECO:0000313" key="1">
    <source>
        <dbReference type="EMBL" id="JAD48692.1"/>
    </source>
</evidence>
<reference evidence="1" key="2">
    <citation type="journal article" date="2015" name="Data Brief">
        <title>Shoot transcriptome of the giant reed, Arundo donax.</title>
        <authorList>
            <person name="Barrero R.A."/>
            <person name="Guerrero F.D."/>
            <person name="Moolhuijzen P."/>
            <person name="Goolsby J.A."/>
            <person name="Tidwell J."/>
            <person name="Bellgard S.E."/>
            <person name="Bellgard M.I."/>
        </authorList>
    </citation>
    <scope>NUCLEOTIDE SEQUENCE</scope>
    <source>
        <tissue evidence="1">Shoot tissue taken approximately 20 cm above the soil surface</tissue>
    </source>
</reference>
<reference evidence="1" key="1">
    <citation type="submission" date="2014-09" db="EMBL/GenBank/DDBJ databases">
        <authorList>
            <person name="Magalhaes I.L.F."/>
            <person name="Oliveira U."/>
            <person name="Santos F.R."/>
            <person name="Vidigal T.H.D.A."/>
            <person name="Brescovit A.D."/>
            <person name="Santos A.J."/>
        </authorList>
    </citation>
    <scope>NUCLEOTIDE SEQUENCE</scope>
    <source>
        <tissue evidence="1">Shoot tissue taken approximately 20 cm above the soil surface</tissue>
    </source>
</reference>
<dbReference type="AlphaFoldDB" id="A0A0A9ANP8"/>
<protein>
    <submittedName>
        <fullName evidence="1">Uncharacterized protein</fullName>
    </submittedName>
</protein>
<proteinExistence type="predicted"/>
<dbReference type="EMBL" id="GBRH01249203">
    <property type="protein sequence ID" value="JAD48692.1"/>
    <property type="molecule type" value="Transcribed_RNA"/>
</dbReference>
<organism evidence="1">
    <name type="scientific">Arundo donax</name>
    <name type="common">Giant reed</name>
    <name type="synonym">Donax arundinaceus</name>
    <dbReference type="NCBI Taxonomy" id="35708"/>
    <lineage>
        <taxon>Eukaryota</taxon>
        <taxon>Viridiplantae</taxon>
        <taxon>Streptophyta</taxon>
        <taxon>Embryophyta</taxon>
        <taxon>Tracheophyta</taxon>
        <taxon>Spermatophyta</taxon>
        <taxon>Magnoliopsida</taxon>
        <taxon>Liliopsida</taxon>
        <taxon>Poales</taxon>
        <taxon>Poaceae</taxon>
        <taxon>PACMAD clade</taxon>
        <taxon>Arundinoideae</taxon>
        <taxon>Arundineae</taxon>
        <taxon>Arundo</taxon>
    </lineage>
</organism>
<accession>A0A0A9ANP8</accession>
<sequence>MEELYLWQGRGRAEVSRPPRACTWLLTWMLLVGPSCELVDIFLMWGRCETLAL</sequence>
<name>A0A0A9ANP8_ARUDO</name>